<evidence type="ECO:0000256" key="2">
    <source>
        <dbReference type="SAM" id="Phobius"/>
    </source>
</evidence>
<evidence type="ECO:0000256" key="1">
    <source>
        <dbReference type="SAM" id="MobiDB-lite"/>
    </source>
</evidence>
<feature type="compositionally biased region" description="Low complexity" evidence="1">
    <location>
        <begin position="1"/>
        <end position="18"/>
    </location>
</feature>
<accession>A0ABP3LAB2</accession>
<dbReference type="Proteomes" id="UP001499895">
    <property type="component" value="Unassembled WGS sequence"/>
</dbReference>
<sequence length="203" mass="20740">MTAPAATTALTPTSTPDSPLRRRTAALVASRRGPALAFGWAGAEALSWPLMPELFLAVACVAAPRAALRLSLAALAGTLAGGLLAVHLAASGVRLPAPLTTERMHAEATRQLVAEGAGAVRHQPWNGVPFKVYAAAAGRTGTPPGDFLGAAARARSVRTLTVGLGFAAFAVSAGRLRRLYPVYLVLLGGGFTAGLALIVTGWR</sequence>
<name>A0ABP3LAB2_9ACTN</name>
<feature type="transmembrane region" description="Helical" evidence="2">
    <location>
        <begin position="183"/>
        <end position="202"/>
    </location>
</feature>
<dbReference type="EMBL" id="BAAAHB010000151">
    <property type="protein sequence ID" value="GAA0495279.1"/>
    <property type="molecule type" value="Genomic_DNA"/>
</dbReference>
<feature type="transmembrane region" description="Helical" evidence="2">
    <location>
        <begin position="157"/>
        <end position="176"/>
    </location>
</feature>
<keyword evidence="2" id="KW-0472">Membrane</keyword>
<comment type="caution">
    <text evidence="3">The sequence shown here is derived from an EMBL/GenBank/DDBJ whole genome shotgun (WGS) entry which is preliminary data.</text>
</comment>
<gene>
    <name evidence="3" type="ORF">GCM10009544_64150</name>
</gene>
<evidence type="ECO:0000313" key="3">
    <source>
        <dbReference type="EMBL" id="GAA0495279.1"/>
    </source>
</evidence>
<feature type="region of interest" description="Disordered" evidence="1">
    <location>
        <begin position="1"/>
        <end position="21"/>
    </location>
</feature>
<evidence type="ECO:0008006" key="5">
    <source>
        <dbReference type="Google" id="ProtNLM"/>
    </source>
</evidence>
<keyword evidence="2" id="KW-1133">Transmembrane helix</keyword>
<organism evidence="3 4">
    <name type="scientific">Streptomyces stramineus</name>
    <dbReference type="NCBI Taxonomy" id="173861"/>
    <lineage>
        <taxon>Bacteria</taxon>
        <taxon>Bacillati</taxon>
        <taxon>Actinomycetota</taxon>
        <taxon>Actinomycetes</taxon>
        <taxon>Kitasatosporales</taxon>
        <taxon>Streptomycetaceae</taxon>
        <taxon>Streptomyces</taxon>
    </lineage>
</organism>
<proteinExistence type="predicted"/>
<evidence type="ECO:0000313" key="4">
    <source>
        <dbReference type="Proteomes" id="UP001499895"/>
    </source>
</evidence>
<dbReference type="RefSeq" id="WP_344097742.1">
    <property type="nucleotide sequence ID" value="NZ_BAAAHB010000151.1"/>
</dbReference>
<keyword evidence="4" id="KW-1185">Reference proteome</keyword>
<keyword evidence="2" id="KW-0812">Transmembrane</keyword>
<feature type="transmembrane region" description="Helical" evidence="2">
    <location>
        <begin position="70"/>
        <end position="90"/>
    </location>
</feature>
<protein>
    <recommendedName>
        <fullName evidence="5">Integral membrane protein</fullName>
    </recommendedName>
</protein>
<reference evidence="4" key="1">
    <citation type="journal article" date="2019" name="Int. J. Syst. Evol. Microbiol.">
        <title>The Global Catalogue of Microorganisms (GCM) 10K type strain sequencing project: providing services to taxonomists for standard genome sequencing and annotation.</title>
        <authorList>
            <consortium name="The Broad Institute Genomics Platform"/>
            <consortium name="The Broad Institute Genome Sequencing Center for Infectious Disease"/>
            <person name="Wu L."/>
            <person name="Ma J."/>
        </authorList>
    </citation>
    <scope>NUCLEOTIDE SEQUENCE [LARGE SCALE GENOMIC DNA]</scope>
    <source>
        <strain evidence="4">JCM 10649</strain>
    </source>
</reference>